<dbReference type="InterPro" id="IPR054612">
    <property type="entry name" value="Phage_capsid-like_C"/>
</dbReference>
<dbReference type="RefSeq" id="WP_000525543.1">
    <property type="nucleotide sequence ID" value="NZ_GL622183.1"/>
</dbReference>
<dbReference type="Pfam" id="PF05065">
    <property type="entry name" value="Phage_capsid"/>
    <property type="match status" value="1"/>
</dbReference>
<evidence type="ECO:0000313" key="3">
    <source>
        <dbReference type="EMBL" id="EFU63989.1"/>
    </source>
</evidence>
<evidence type="ECO:0000259" key="2">
    <source>
        <dbReference type="Pfam" id="PF05065"/>
    </source>
</evidence>
<dbReference type="eggNOG" id="COG4653">
    <property type="taxonomic scope" value="Bacteria"/>
</dbReference>
<dbReference type="InterPro" id="IPR024455">
    <property type="entry name" value="Phage_capsid"/>
</dbReference>
<name>E6KJ49_STROR</name>
<evidence type="ECO:0000313" key="4">
    <source>
        <dbReference type="Proteomes" id="UP000004500"/>
    </source>
</evidence>
<dbReference type="HOGENOM" id="CLU_044197_0_0_9"/>
<accession>E6KJ49</accession>
<gene>
    <name evidence="3" type="ORF">HMPREF8578_0264</name>
</gene>
<dbReference type="EMBL" id="AEPO01000005">
    <property type="protein sequence ID" value="EFU63989.1"/>
    <property type="molecule type" value="Genomic_DNA"/>
</dbReference>
<organism evidence="3 4">
    <name type="scientific">Streptococcus oralis ATCC 49296</name>
    <dbReference type="NCBI Taxonomy" id="888049"/>
    <lineage>
        <taxon>Bacteria</taxon>
        <taxon>Bacillati</taxon>
        <taxon>Bacillota</taxon>
        <taxon>Bacilli</taxon>
        <taxon>Lactobacillales</taxon>
        <taxon>Streptococcaceae</taxon>
        <taxon>Streptococcus</taxon>
    </lineage>
</organism>
<comment type="caution">
    <text evidence="3">The sequence shown here is derived from an EMBL/GenBank/DDBJ whole genome shotgun (WGS) entry which is preliminary data.</text>
</comment>
<protein>
    <recommendedName>
        <fullName evidence="2">Phage capsid-like C-terminal domain-containing protein</fullName>
    </recommendedName>
</protein>
<feature type="domain" description="Phage capsid-like C-terminal" evidence="2">
    <location>
        <begin position="89"/>
        <end position="226"/>
    </location>
</feature>
<dbReference type="AlphaFoldDB" id="E6KJ49"/>
<proteinExistence type="predicted"/>
<dbReference type="Proteomes" id="UP000004500">
    <property type="component" value="Unassembled WGS sequence"/>
</dbReference>
<reference evidence="3 4" key="1">
    <citation type="submission" date="2010-11" db="EMBL/GenBank/DDBJ databases">
        <authorList>
            <person name="Muzny D."/>
            <person name="Qin X."/>
            <person name="Deng J."/>
            <person name="Jiang H."/>
            <person name="Liu Y."/>
            <person name="Qu J."/>
            <person name="Song X.-Z."/>
            <person name="Zhang L."/>
            <person name="Thornton R."/>
            <person name="Coyle M."/>
            <person name="Francisco L."/>
            <person name="Jackson L."/>
            <person name="Javaid M."/>
            <person name="Korchina V."/>
            <person name="Kovar C."/>
            <person name="Mata R."/>
            <person name="Mathew T."/>
            <person name="Ngo R."/>
            <person name="Nguyen L."/>
            <person name="Nguyen N."/>
            <person name="Okwuonu G."/>
            <person name="Ongeri F."/>
            <person name="Pham C."/>
            <person name="Simmons D."/>
            <person name="Wilczek-Boney K."/>
            <person name="Hale W."/>
            <person name="Jakkamsetti A."/>
            <person name="Pham P."/>
            <person name="Ruth R."/>
            <person name="San Lucas F."/>
            <person name="Warren J."/>
            <person name="Zhang J."/>
            <person name="Zhao Z."/>
            <person name="Zhou C."/>
            <person name="Zhu D."/>
            <person name="Lee S."/>
            <person name="Bess C."/>
            <person name="Blankenburg K."/>
            <person name="Forbes L."/>
            <person name="Fu Q."/>
            <person name="Gubbala S."/>
            <person name="Hirani K."/>
            <person name="Jayaseelan J.C."/>
            <person name="Lara F."/>
            <person name="Munidasa M."/>
            <person name="Palculict T."/>
            <person name="Patil S."/>
            <person name="Pu L.-L."/>
            <person name="Saada N."/>
            <person name="Tang L."/>
            <person name="Weissenberger G."/>
            <person name="Zhu Y."/>
            <person name="Hemphill L."/>
            <person name="Shang Y."/>
            <person name="Youmans B."/>
            <person name="Ayvaz T."/>
            <person name="Ross M."/>
            <person name="Santibanez J."/>
            <person name="Aqrawi P."/>
            <person name="Gross S."/>
            <person name="Joshi V."/>
            <person name="Fowler G."/>
            <person name="Nazareth L."/>
            <person name="Reid J."/>
            <person name="Worley K."/>
            <person name="Petrosino J."/>
            <person name="Highlander S."/>
            <person name="Gibbs R."/>
        </authorList>
    </citation>
    <scope>NUCLEOTIDE SEQUENCE [LARGE SCALE GENOMIC DNA]</scope>
    <source>
        <strain evidence="3 4">ATCC 49296</strain>
    </source>
</reference>
<dbReference type="SUPFAM" id="SSF56563">
    <property type="entry name" value="Major capsid protein gp5"/>
    <property type="match status" value="1"/>
</dbReference>
<evidence type="ECO:0000256" key="1">
    <source>
        <dbReference type="ARBA" id="ARBA00004328"/>
    </source>
</evidence>
<dbReference type="NCBIfam" id="TIGR01554">
    <property type="entry name" value="major_cap_HK97"/>
    <property type="match status" value="1"/>
</dbReference>
<sequence>MGMKLSNEFKTARQNFLDAVTNNEPAEKQGELYGKMLDAIMDEAKKTAREEVDGLVAVSPFDEKLSLREREFFNNLDKKAPGKIEKFFPQETVDRIFEDMVQEHPLLEHIGLRNGGPRLKFLSSTTTGVAVWGKINDEIKGQLTAEFGEEEAIQNKLTAFVVLPKDTEKFGPGWLHSFVSAQLTEAFAVALEAAFLNGDGDEKPIGLSRTLTGTVAAGKTTYNAKTSSGDVTLGAKGKTTEEKANITINEFKEIYKYHSTKVNGKPVVTRGNMVIVVNTSDELDFTTQFTTLNGLGVFVTNLPFNPIVIPSIAQEAGKITTFVKGRYDAVIGGGIEFDTFDQTLAFDDLNLYTGKQFAYGKPHDEKTAAVWTLKLGKD</sequence>
<comment type="subcellular location">
    <subcellularLocation>
        <location evidence="1">Virion</location>
    </subcellularLocation>
</comment>